<evidence type="ECO:0000313" key="7">
    <source>
        <dbReference type="Proteomes" id="UP000028999"/>
    </source>
</evidence>
<feature type="transmembrane region" description="Helical" evidence="3">
    <location>
        <begin position="81"/>
        <end position="100"/>
    </location>
</feature>
<dbReference type="Pfam" id="PF01467">
    <property type="entry name" value="CTP_transf_like"/>
    <property type="match status" value="1"/>
</dbReference>
<dbReference type="CDD" id="cd02164">
    <property type="entry name" value="PPAT_CoAS"/>
    <property type="match status" value="1"/>
</dbReference>
<dbReference type="SUPFAM" id="SSF52374">
    <property type="entry name" value="Nucleotidylyl transferase"/>
    <property type="match status" value="1"/>
</dbReference>
<dbReference type="OMA" id="DGANHQT"/>
<protein>
    <submittedName>
        <fullName evidence="5">(rape) hypothetical protein</fullName>
    </submittedName>
    <submittedName>
        <fullName evidence="6">BnaCnng43120D protein</fullName>
    </submittedName>
</protein>
<dbReference type="InterPro" id="IPR004821">
    <property type="entry name" value="Cyt_trans-like"/>
</dbReference>
<dbReference type="PANTHER" id="PTHR10695:SF46">
    <property type="entry name" value="BIFUNCTIONAL COENZYME A SYNTHASE-RELATED"/>
    <property type="match status" value="1"/>
</dbReference>
<dbReference type="GO" id="GO:0015937">
    <property type="term" value="P:coenzyme A biosynthetic process"/>
    <property type="evidence" value="ECO:0000318"/>
    <property type="project" value="GO_Central"/>
</dbReference>
<gene>
    <name evidence="6" type="primary">BnaCnng43120D</name>
    <name evidence="5" type="ORF">DARMORV10_C09P13900.1</name>
    <name evidence="6" type="ORF">GSBRNA2T00040882001</name>
</gene>
<reference evidence="6" key="2">
    <citation type="submission" date="2014-06" db="EMBL/GenBank/DDBJ databases">
        <authorList>
            <person name="Genoscope - CEA"/>
        </authorList>
    </citation>
    <scope>NUCLEOTIDE SEQUENCE</scope>
</reference>
<evidence type="ECO:0000256" key="2">
    <source>
        <dbReference type="SAM" id="MobiDB-lite"/>
    </source>
</evidence>
<evidence type="ECO:0000256" key="3">
    <source>
        <dbReference type="SAM" id="Phobius"/>
    </source>
</evidence>
<dbReference type="PaxDb" id="3708-A0A078JD42"/>
<name>A0A078JD42_BRANA</name>
<dbReference type="GO" id="GO:0004595">
    <property type="term" value="F:pantetheine-phosphate adenylyltransferase activity"/>
    <property type="evidence" value="ECO:0000318"/>
    <property type="project" value="GO_Central"/>
</dbReference>
<dbReference type="GO" id="GO:0004140">
    <property type="term" value="F:dephospho-CoA kinase activity"/>
    <property type="evidence" value="ECO:0000318"/>
    <property type="project" value="GO_Central"/>
</dbReference>
<feature type="compositionally biased region" description="Polar residues" evidence="2">
    <location>
        <begin position="140"/>
        <end position="151"/>
    </location>
</feature>
<evidence type="ECO:0000259" key="4">
    <source>
        <dbReference type="Pfam" id="PF01467"/>
    </source>
</evidence>
<sequence>MAAAEDSEVSTANSFGAVVLGGTFDRLHDGHRTFLKAAAELARERLVVGVCDGPMLTNKQFSEMIQPIEERMRNVENYVKLKSYSYLLVYMVLYVVYQTWAGSIVVSKETLPGGLSVNRKRAERGLSQLKIEIVEIVSDGSSGDKISSTTLRKLEAETQKQHAEQEAS</sequence>
<dbReference type="AlphaFoldDB" id="A0A078JD42"/>
<proteinExistence type="predicted"/>
<keyword evidence="3" id="KW-1133">Transmembrane helix</keyword>
<dbReference type="PANTHER" id="PTHR10695">
    <property type="entry name" value="DEPHOSPHO-COA KINASE-RELATED"/>
    <property type="match status" value="1"/>
</dbReference>
<reference evidence="6 7" key="1">
    <citation type="journal article" date="2014" name="Science">
        <title>Plant genetics. Early allopolyploid evolution in the post-Neolithic Brassica napus oilseed genome.</title>
        <authorList>
            <person name="Chalhoub B."/>
            <person name="Denoeud F."/>
            <person name="Liu S."/>
            <person name="Parkin I.A."/>
            <person name="Tang H."/>
            <person name="Wang X."/>
            <person name="Chiquet J."/>
            <person name="Belcram H."/>
            <person name="Tong C."/>
            <person name="Samans B."/>
            <person name="Correa M."/>
            <person name="Da Silva C."/>
            <person name="Just J."/>
            <person name="Falentin C."/>
            <person name="Koh C.S."/>
            <person name="Le Clainche I."/>
            <person name="Bernard M."/>
            <person name="Bento P."/>
            <person name="Noel B."/>
            <person name="Labadie K."/>
            <person name="Alberti A."/>
            <person name="Charles M."/>
            <person name="Arnaud D."/>
            <person name="Guo H."/>
            <person name="Daviaud C."/>
            <person name="Alamery S."/>
            <person name="Jabbari K."/>
            <person name="Zhao M."/>
            <person name="Edger P.P."/>
            <person name="Chelaifa H."/>
            <person name="Tack D."/>
            <person name="Lassalle G."/>
            <person name="Mestiri I."/>
            <person name="Schnel N."/>
            <person name="Le Paslier M.C."/>
            <person name="Fan G."/>
            <person name="Renault V."/>
            <person name="Bayer P.E."/>
            <person name="Golicz A.A."/>
            <person name="Manoli S."/>
            <person name="Lee T.H."/>
            <person name="Thi V.H."/>
            <person name="Chalabi S."/>
            <person name="Hu Q."/>
            <person name="Fan C."/>
            <person name="Tollenaere R."/>
            <person name="Lu Y."/>
            <person name="Battail C."/>
            <person name="Shen J."/>
            <person name="Sidebottom C.H."/>
            <person name="Wang X."/>
            <person name="Canaguier A."/>
            <person name="Chauveau A."/>
            <person name="Berard A."/>
            <person name="Deniot G."/>
            <person name="Guan M."/>
            <person name="Liu Z."/>
            <person name="Sun F."/>
            <person name="Lim Y.P."/>
            <person name="Lyons E."/>
            <person name="Town C.D."/>
            <person name="Bancroft I."/>
            <person name="Wang X."/>
            <person name="Meng J."/>
            <person name="Ma J."/>
            <person name="Pires J.C."/>
            <person name="King G.J."/>
            <person name="Brunel D."/>
            <person name="Delourme R."/>
            <person name="Renard M."/>
            <person name="Aury J.M."/>
            <person name="Adams K.L."/>
            <person name="Batley J."/>
            <person name="Snowdon R.J."/>
            <person name="Tost J."/>
            <person name="Edwards D."/>
            <person name="Zhou Y."/>
            <person name="Hua W."/>
            <person name="Sharpe A.G."/>
            <person name="Paterson A.H."/>
            <person name="Guan C."/>
            <person name="Wincker P."/>
        </authorList>
    </citation>
    <scope>NUCLEOTIDE SEQUENCE [LARGE SCALE GENOMIC DNA]</scope>
    <source>
        <strain evidence="7">cv. Darmor-bzh</strain>
    </source>
</reference>
<reference evidence="5" key="3">
    <citation type="submission" date="2021-01" db="EMBL/GenBank/DDBJ databases">
        <authorList>
            <consortium name="Genoscope - CEA"/>
            <person name="William W."/>
        </authorList>
    </citation>
    <scope>NUCLEOTIDE SEQUENCE</scope>
</reference>
<feature type="region of interest" description="Disordered" evidence="2">
    <location>
        <begin position="140"/>
        <end position="168"/>
    </location>
</feature>
<evidence type="ECO:0000313" key="6">
    <source>
        <dbReference type="EMBL" id="CDY64111.1"/>
    </source>
</evidence>
<dbReference type="Gene3D" id="3.40.50.620">
    <property type="entry name" value="HUPs"/>
    <property type="match status" value="1"/>
</dbReference>
<dbReference type="EMBL" id="LK034402">
    <property type="protein sequence ID" value="CDY64111.1"/>
    <property type="molecule type" value="Genomic_DNA"/>
</dbReference>
<keyword evidence="3" id="KW-0472">Membrane</keyword>
<dbReference type="NCBIfam" id="NF001985">
    <property type="entry name" value="PRK00777.1"/>
    <property type="match status" value="1"/>
</dbReference>
<organism evidence="6 7">
    <name type="scientific">Brassica napus</name>
    <name type="common">Rape</name>
    <dbReference type="NCBI Taxonomy" id="3708"/>
    <lineage>
        <taxon>Eukaryota</taxon>
        <taxon>Viridiplantae</taxon>
        <taxon>Streptophyta</taxon>
        <taxon>Embryophyta</taxon>
        <taxon>Tracheophyta</taxon>
        <taxon>Spermatophyta</taxon>
        <taxon>Magnoliopsida</taxon>
        <taxon>eudicotyledons</taxon>
        <taxon>Gunneridae</taxon>
        <taxon>Pentapetalae</taxon>
        <taxon>rosids</taxon>
        <taxon>malvids</taxon>
        <taxon>Brassicales</taxon>
        <taxon>Brassicaceae</taxon>
        <taxon>Brassiceae</taxon>
        <taxon>Brassica</taxon>
    </lineage>
</organism>
<feature type="compositionally biased region" description="Basic and acidic residues" evidence="2">
    <location>
        <begin position="152"/>
        <end position="168"/>
    </location>
</feature>
<dbReference type="InterPro" id="IPR014729">
    <property type="entry name" value="Rossmann-like_a/b/a_fold"/>
</dbReference>
<feature type="domain" description="Cytidyltransferase-like" evidence="4">
    <location>
        <begin position="19"/>
        <end position="153"/>
    </location>
</feature>
<keyword evidence="3" id="KW-0812">Transmembrane</keyword>
<dbReference type="Proteomes" id="UP001295469">
    <property type="component" value="Chromosome C09"/>
</dbReference>
<dbReference type="EMBL" id="HG994373">
    <property type="protein sequence ID" value="CAF1718268.1"/>
    <property type="molecule type" value="Genomic_DNA"/>
</dbReference>
<dbReference type="NCBIfam" id="TIGR00125">
    <property type="entry name" value="cyt_tran_rel"/>
    <property type="match status" value="1"/>
</dbReference>
<evidence type="ECO:0000256" key="1">
    <source>
        <dbReference type="ARBA" id="ARBA00004724"/>
    </source>
</evidence>
<dbReference type="Gramene" id="CDY64111">
    <property type="protein sequence ID" value="CDY64111"/>
    <property type="gene ID" value="GSBRNA2T00040882001"/>
</dbReference>
<dbReference type="Proteomes" id="UP000028999">
    <property type="component" value="Unassembled WGS sequence"/>
</dbReference>
<comment type="pathway">
    <text evidence="1">Cofactor biosynthesis; coenzyme A biosynthesis.</text>
</comment>
<evidence type="ECO:0000313" key="5">
    <source>
        <dbReference type="EMBL" id="CAF1718268.1"/>
    </source>
</evidence>
<dbReference type="STRING" id="3708.A0A078JD42"/>
<keyword evidence="7" id="KW-1185">Reference proteome</keyword>
<accession>A0A078JD42</accession>